<dbReference type="Gene3D" id="3.30.565.10">
    <property type="entry name" value="Histidine kinase-like ATPase, C-terminal domain"/>
    <property type="match status" value="1"/>
</dbReference>
<dbReference type="Gene3D" id="1.10.287.130">
    <property type="match status" value="1"/>
</dbReference>
<dbReference type="Pfam" id="PF02518">
    <property type="entry name" value="HATPase_c"/>
    <property type="match status" value="1"/>
</dbReference>
<comment type="caution">
    <text evidence="10">The sequence shown here is derived from an EMBL/GenBank/DDBJ whole genome shotgun (WGS) entry which is preliminary data.</text>
</comment>
<gene>
    <name evidence="10" type="ORF">E6A44_008550</name>
</gene>
<keyword evidence="7 8" id="KW-1133">Transmembrane helix</keyword>
<dbReference type="PANTHER" id="PTHR45436">
    <property type="entry name" value="SENSOR HISTIDINE KINASE YKOH"/>
    <property type="match status" value="1"/>
</dbReference>
<evidence type="ECO:0000256" key="7">
    <source>
        <dbReference type="ARBA" id="ARBA00022989"/>
    </source>
</evidence>
<evidence type="ECO:0000313" key="10">
    <source>
        <dbReference type="EMBL" id="MFN0255618.1"/>
    </source>
</evidence>
<evidence type="ECO:0000256" key="6">
    <source>
        <dbReference type="ARBA" id="ARBA00022777"/>
    </source>
</evidence>
<dbReference type="Proteomes" id="UP001517247">
    <property type="component" value="Unassembled WGS sequence"/>
</dbReference>
<dbReference type="InterPro" id="IPR003661">
    <property type="entry name" value="HisK_dim/P_dom"/>
</dbReference>
<dbReference type="RefSeq" id="WP_138722707.1">
    <property type="nucleotide sequence ID" value="NZ_SSHJ02000005.1"/>
</dbReference>
<dbReference type="CDD" id="cd00082">
    <property type="entry name" value="HisKA"/>
    <property type="match status" value="1"/>
</dbReference>
<evidence type="ECO:0000256" key="3">
    <source>
        <dbReference type="ARBA" id="ARBA00022553"/>
    </source>
</evidence>
<dbReference type="SUPFAM" id="SSF55874">
    <property type="entry name" value="ATPase domain of HSP90 chaperone/DNA topoisomerase II/histidine kinase"/>
    <property type="match status" value="1"/>
</dbReference>
<sequence length="429" mass="49348">MKLFTAYNRVLLITSAIGLLIIGYLFYLTLSNYLNKQLDSYLSEELLEVKDYTAKKESFPAHQLFEDLVIEYRHISSLGKKRHFGDTIFYNAKKRLEESGRYLEEDVVLAGQSYRIKIIASKVAHSEQITSIFMVIILPVLGLLIVLLVLNRYMMKRTWLPFRQLLLNLKSFNLNQEQGFAQVPTTIAEFKELNDAIVDISQRIKSDYREIKLFTENAAHEMMTPIAVINAKLDMMLQSEDLSEVQSQNLIDLYKTTAKLTKLNQSLLLLVKIDNNLLRDREQLNLKTMLLEKQHYFQEFTQQKGIEVNLELQDHTLLMSRYLADILLDNLIGNAIRHNHKGGRIDIRLNEEALWVGNTGHGEALAETEAFKRFYKSPSSEGMGLGLAIVKQIVELHQFGIAYSYRAGLHAFTVFFNNNNSTSLLNENS</sequence>
<feature type="domain" description="Histidine kinase" evidence="9">
    <location>
        <begin position="217"/>
        <end position="400"/>
    </location>
</feature>
<keyword evidence="3" id="KW-0597">Phosphoprotein</keyword>
<feature type="transmembrane region" description="Helical" evidence="8">
    <location>
        <begin position="129"/>
        <end position="150"/>
    </location>
</feature>
<keyword evidence="6 10" id="KW-0418">Kinase</keyword>
<dbReference type="InterPro" id="IPR036097">
    <property type="entry name" value="HisK_dim/P_sf"/>
</dbReference>
<dbReference type="EC" id="2.7.13.3" evidence="2"/>
<keyword evidence="8" id="KW-0472">Membrane</keyword>
<dbReference type="InterPro" id="IPR005467">
    <property type="entry name" value="His_kinase_dom"/>
</dbReference>
<evidence type="ECO:0000256" key="4">
    <source>
        <dbReference type="ARBA" id="ARBA00022679"/>
    </source>
</evidence>
<evidence type="ECO:0000256" key="2">
    <source>
        <dbReference type="ARBA" id="ARBA00012438"/>
    </source>
</evidence>
<evidence type="ECO:0000259" key="9">
    <source>
        <dbReference type="PROSITE" id="PS50109"/>
    </source>
</evidence>
<evidence type="ECO:0000256" key="5">
    <source>
        <dbReference type="ARBA" id="ARBA00022692"/>
    </source>
</evidence>
<dbReference type="SMART" id="SM00387">
    <property type="entry name" value="HATPase_c"/>
    <property type="match status" value="1"/>
</dbReference>
<dbReference type="InterPro" id="IPR036890">
    <property type="entry name" value="HATPase_C_sf"/>
</dbReference>
<accession>A0ABW9J507</accession>
<keyword evidence="4" id="KW-0808">Transferase</keyword>
<feature type="transmembrane region" description="Helical" evidence="8">
    <location>
        <begin position="7"/>
        <end position="27"/>
    </location>
</feature>
<keyword evidence="11" id="KW-1185">Reference proteome</keyword>
<protein>
    <recommendedName>
        <fullName evidence="2">histidine kinase</fullName>
        <ecNumber evidence="2">2.7.13.3</ecNumber>
    </recommendedName>
</protein>
<dbReference type="InterPro" id="IPR050428">
    <property type="entry name" value="TCS_sensor_his_kinase"/>
</dbReference>
<dbReference type="PANTHER" id="PTHR45436:SF5">
    <property type="entry name" value="SENSOR HISTIDINE KINASE TRCS"/>
    <property type="match status" value="1"/>
</dbReference>
<dbReference type="SUPFAM" id="SSF47384">
    <property type="entry name" value="Homodimeric domain of signal transducing histidine kinase"/>
    <property type="match status" value="1"/>
</dbReference>
<dbReference type="GO" id="GO:0016301">
    <property type="term" value="F:kinase activity"/>
    <property type="evidence" value="ECO:0007669"/>
    <property type="project" value="UniProtKB-KW"/>
</dbReference>
<keyword evidence="5 8" id="KW-0812">Transmembrane</keyword>
<dbReference type="EMBL" id="SSHJ02000005">
    <property type="protein sequence ID" value="MFN0255618.1"/>
    <property type="molecule type" value="Genomic_DNA"/>
</dbReference>
<reference evidence="10 11" key="1">
    <citation type="submission" date="2024-12" db="EMBL/GenBank/DDBJ databases">
        <authorList>
            <person name="Hu S."/>
        </authorList>
    </citation>
    <scope>NUCLEOTIDE SEQUENCE [LARGE SCALE GENOMIC DNA]</scope>
    <source>
        <strain evidence="10 11">THG-T11</strain>
    </source>
</reference>
<dbReference type="InterPro" id="IPR003594">
    <property type="entry name" value="HATPase_dom"/>
</dbReference>
<organism evidence="10 11">
    <name type="scientific">Pedobacter ureilyticus</name>
    <dbReference type="NCBI Taxonomy" id="1393051"/>
    <lineage>
        <taxon>Bacteria</taxon>
        <taxon>Pseudomonadati</taxon>
        <taxon>Bacteroidota</taxon>
        <taxon>Sphingobacteriia</taxon>
        <taxon>Sphingobacteriales</taxon>
        <taxon>Sphingobacteriaceae</taxon>
        <taxon>Pedobacter</taxon>
    </lineage>
</organism>
<name>A0ABW9J507_9SPHI</name>
<evidence type="ECO:0000256" key="1">
    <source>
        <dbReference type="ARBA" id="ARBA00000085"/>
    </source>
</evidence>
<comment type="catalytic activity">
    <reaction evidence="1">
        <text>ATP + protein L-histidine = ADP + protein N-phospho-L-histidine.</text>
        <dbReference type="EC" id="2.7.13.3"/>
    </reaction>
</comment>
<dbReference type="SMART" id="SM00388">
    <property type="entry name" value="HisKA"/>
    <property type="match status" value="1"/>
</dbReference>
<evidence type="ECO:0000256" key="8">
    <source>
        <dbReference type="SAM" id="Phobius"/>
    </source>
</evidence>
<proteinExistence type="predicted"/>
<evidence type="ECO:0000313" key="11">
    <source>
        <dbReference type="Proteomes" id="UP001517247"/>
    </source>
</evidence>
<dbReference type="PROSITE" id="PS50109">
    <property type="entry name" value="HIS_KIN"/>
    <property type="match status" value="1"/>
</dbReference>